<name>A0A1Y2LG11_9PROT</name>
<dbReference type="PANTHER" id="PTHR42760:SF50">
    <property type="entry name" value="SHORT-CHAIN DEHYDROGENASE-RELATED"/>
    <property type="match status" value="1"/>
</dbReference>
<gene>
    <name evidence="3" type="ORF">TALK_06395</name>
</gene>
<dbReference type="OrthoDB" id="154414at2"/>
<dbReference type="InterPro" id="IPR036291">
    <property type="entry name" value="NAD(P)-bd_dom_sf"/>
</dbReference>
<dbReference type="InterPro" id="IPR002347">
    <property type="entry name" value="SDR_fam"/>
</dbReference>
<evidence type="ECO:0000259" key="2">
    <source>
        <dbReference type="SMART" id="SM00822"/>
    </source>
</evidence>
<dbReference type="STRING" id="1293890.TALK_06395"/>
<dbReference type="SUPFAM" id="SSF51735">
    <property type="entry name" value="NAD(P)-binding Rossmann-fold domains"/>
    <property type="match status" value="1"/>
</dbReference>
<dbReference type="EMBL" id="JFKB01000003">
    <property type="protein sequence ID" value="OSQ49201.1"/>
    <property type="molecule type" value="Genomic_DNA"/>
</dbReference>
<dbReference type="GO" id="GO:0016616">
    <property type="term" value="F:oxidoreductase activity, acting on the CH-OH group of donors, NAD or NADP as acceptor"/>
    <property type="evidence" value="ECO:0007669"/>
    <property type="project" value="TreeGrafter"/>
</dbReference>
<dbReference type="AlphaFoldDB" id="A0A1Y2LG11"/>
<comment type="caution">
    <text evidence="3">The sequence shown here is derived from an EMBL/GenBank/DDBJ whole genome shotgun (WGS) entry which is preliminary data.</text>
</comment>
<dbReference type="RefSeq" id="WP_085617010.1">
    <property type="nucleotide sequence ID" value="NZ_CAXBPE010000018.1"/>
</dbReference>
<evidence type="ECO:0000313" key="4">
    <source>
        <dbReference type="Proteomes" id="UP000193396"/>
    </source>
</evidence>
<dbReference type="InterPro" id="IPR057326">
    <property type="entry name" value="KR_dom"/>
</dbReference>
<sequence>MTQLDGKTALVTGGSRGIGAAIAKRLARDGATVAITYSNAADKAGEVVAEIKAAGGKAVAIKADNRDPDAVRAAVEEVATTFGAIDILVNNAGILSSAGIQDETLESFDRIVDVNIRGVFVAVQAALKYIPDGGRIITTGSCLAHKVSFPGISLYSMTKSALIGFTRGVARDLGPRGITVNLLHPGPTNTDMNPENGENGDAMRSLMAIKQFSRAEDTAGLVSWLASDEARTVTGAEFTVDSGVNA</sequence>
<dbReference type="Gene3D" id="3.40.50.720">
    <property type="entry name" value="NAD(P)-binding Rossmann-like Domain"/>
    <property type="match status" value="1"/>
</dbReference>
<comment type="similarity">
    <text evidence="1">Belongs to the short-chain dehydrogenases/reductases (SDR) family.</text>
</comment>
<organism evidence="3 4">
    <name type="scientific">Thalassospira alkalitolerans</name>
    <dbReference type="NCBI Taxonomy" id="1293890"/>
    <lineage>
        <taxon>Bacteria</taxon>
        <taxon>Pseudomonadati</taxon>
        <taxon>Pseudomonadota</taxon>
        <taxon>Alphaproteobacteria</taxon>
        <taxon>Rhodospirillales</taxon>
        <taxon>Thalassospiraceae</taxon>
        <taxon>Thalassospira</taxon>
    </lineage>
</organism>
<protein>
    <submittedName>
        <fullName evidence="3">Oxidoreductase</fullName>
    </submittedName>
</protein>
<keyword evidence="4" id="KW-1185">Reference proteome</keyword>
<dbReference type="PANTHER" id="PTHR42760">
    <property type="entry name" value="SHORT-CHAIN DEHYDROGENASES/REDUCTASES FAMILY MEMBER"/>
    <property type="match status" value="1"/>
</dbReference>
<dbReference type="PRINTS" id="PR00080">
    <property type="entry name" value="SDRFAMILY"/>
</dbReference>
<reference evidence="3 4" key="1">
    <citation type="submission" date="2014-03" db="EMBL/GenBank/DDBJ databases">
        <title>The draft genome sequence of Thalassospira alkalitolerans JCM 18968.</title>
        <authorList>
            <person name="Lai Q."/>
            <person name="Shao Z."/>
        </authorList>
    </citation>
    <scope>NUCLEOTIDE SEQUENCE [LARGE SCALE GENOMIC DNA]</scope>
    <source>
        <strain evidence="3 4">JCM 18968</strain>
    </source>
</reference>
<evidence type="ECO:0000256" key="1">
    <source>
        <dbReference type="ARBA" id="ARBA00006484"/>
    </source>
</evidence>
<dbReference type="FunFam" id="3.40.50.720:FF:000084">
    <property type="entry name" value="Short-chain dehydrogenase reductase"/>
    <property type="match status" value="1"/>
</dbReference>
<dbReference type="Pfam" id="PF13561">
    <property type="entry name" value="adh_short_C2"/>
    <property type="match status" value="1"/>
</dbReference>
<dbReference type="Proteomes" id="UP000193396">
    <property type="component" value="Unassembled WGS sequence"/>
</dbReference>
<feature type="domain" description="Ketoreductase" evidence="2">
    <location>
        <begin position="7"/>
        <end position="186"/>
    </location>
</feature>
<dbReference type="PRINTS" id="PR00081">
    <property type="entry name" value="GDHRDH"/>
</dbReference>
<dbReference type="SMART" id="SM00822">
    <property type="entry name" value="PKS_KR"/>
    <property type="match status" value="1"/>
</dbReference>
<accession>A0A1Y2LG11</accession>
<evidence type="ECO:0000313" key="3">
    <source>
        <dbReference type="EMBL" id="OSQ49201.1"/>
    </source>
</evidence>
<proteinExistence type="inferred from homology"/>